<dbReference type="AlphaFoldDB" id="A0A7K3MD49"/>
<evidence type="ECO:0000313" key="1">
    <source>
        <dbReference type="EMBL" id="NDL61126.1"/>
    </source>
</evidence>
<proteinExistence type="predicted"/>
<keyword evidence="2" id="KW-1185">Reference proteome</keyword>
<protein>
    <submittedName>
        <fullName evidence="1">Uncharacterized protein</fullName>
    </submittedName>
</protein>
<sequence length="150" mass="16293">MSPPAAQPGRSCVGRPLTGPDSGPVSYATLAHGDVVEIAGKRHQIATIIQHRRGFTIQFADTSVIRVLCPPEVCLIDGRQIRLDEIPAGRCLWCPSERPLVPVGLYVTQSGREVTAYACTSCLRQHNLLPLAFRPAGTGTEVRRRTKRGP</sequence>
<accession>A0A7K3MD49</accession>
<dbReference type="EMBL" id="WLZY01000020">
    <property type="protein sequence ID" value="NDL61126.1"/>
    <property type="molecule type" value="Genomic_DNA"/>
</dbReference>
<reference evidence="1 2" key="1">
    <citation type="submission" date="2019-11" db="EMBL/GenBank/DDBJ databases">
        <authorList>
            <person name="Li X.-J."/>
            <person name="Feng X.-M."/>
        </authorList>
    </citation>
    <scope>NUCLEOTIDE SEQUENCE [LARGE SCALE GENOMIC DNA]</scope>
    <source>
        <strain evidence="1 2">XMNu-373</strain>
    </source>
</reference>
<comment type="caution">
    <text evidence="1">The sequence shown here is derived from an EMBL/GenBank/DDBJ whole genome shotgun (WGS) entry which is preliminary data.</text>
</comment>
<organism evidence="1 2">
    <name type="scientific">Phytoactinopolyspora mesophila</name>
    <dbReference type="NCBI Taxonomy" id="2650750"/>
    <lineage>
        <taxon>Bacteria</taxon>
        <taxon>Bacillati</taxon>
        <taxon>Actinomycetota</taxon>
        <taxon>Actinomycetes</taxon>
        <taxon>Jiangellales</taxon>
        <taxon>Jiangellaceae</taxon>
        <taxon>Phytoactinopolyspora</taxon>
    </lineage>
</organism>
<dbReference type="Proteomes" id="UP000460435">
    <property type="component" value="Unassembled WGS sequence"/>
</dbReference>
<evidence type="ECO:0000313" key="2">
    <source>
        <dbReference type="Proteomes" id="UP000460435"/>
    </source>
</evidence>
<name>A0A7K3MD49_9ACTN</name>
<dbReference type="RefSeq" id="WP_162453845.1">
    <property type="nucleotide sequence ID" value="NZ_WLZY01000020.1"/>
</dbReference>
<gene>
    <name evidence="1" type="ORF">F7O44_29070</name>
</gene>